<feature type="transmembrane region" description="Helical" evidence="1">
    <location>
        <begin position="136"/>
        <end position="154"/>
    </location>
</feature>
<feature type="transmembrane region" description="Helical" evidence="1">
    <location>
        <begin position="67"/>
        <end position="91"/>
    </location>
</feature>
<name>A0A919IY89_9ACTN</name>
<dbReference type="Proteomes" id="UP000598174">
    <property type="component" value="Unassembled WGS sequence"/>
</dbReference>
<keyword evidence="1" id="KW-0812">Transmembrane</keyword>
<evidence type="ECO:0000313" key="2">
    <source>
        <dbReference type="EMBL" id="GIE10418.1"/>
    </source>
</evidence>
<protein>
    <submittedName>
        <fullName evidence="2">Uncharacterized protein</fullName>
    </submittedName>
</protein>
<proteinExistence type="predicted"/>
<feature type="transmembrane region" description="Helical" evidence="1">
    <location>
        <begin position="38"/>
        <end position="55"/>
    </location>
</feature>
<evidence type="ECO:0000313" key="3">
    <source>
        <dbReference type="Proteomes" id="UP000598174"/>
    </source>
</evidence>
<feature type="transmembrane region" description="Helical" evidence="1">
    <location>
        <begin position="112"/>
        <end position="130"/>
    </location>
</feature>
<feature type="transmembrane region" description="Helical" evidence="1">
    <location>
        <begin position="166"/>
        <end position="186"/>
    </location>
</feature>
<accession>A0A919IY89</accession>
<organism evidence="2 3">
    <name type="scientific">Paractinoplanes ferrugineus</name>
    <dbReference type="NCBI Taxonomy" id="113564"/>
    <lineage>
        <taxon>Bacteria</taxon>
        <taxon>Bacillati</taxon>
        <taxon>Actinomycetota</taxon>
        <taxon>Actinomycetes</taxon>
        <taxon>Micromonosporales</taxon>
        <taxon>Micromonosporaceae</taxon>
        <taxon>Paractinoplanes</taxon>
    </lineage>
</organism>
<keyword evidence="1" id="KW-0472">Membrane</keyword>
<comment type="caution">
    <text evidence="2">The sequence shown here is derived from an EMBL/GenBank/DDBJ whole genome shotgun (WGS) entry which is preliminary data.</text>
</comment>
<reference evidence="2" key="1">
    <citation type="submission" date="2021-01" db="EMBL/GenBank/DDBJ databases">
        <title>Whole genome shotgun sequence of Actinoplanes ferrugineus NBRC 15555.</title>
        <authorList>
            <person name="Komaki H."/>
            <person name="Tamura T."/>
        </authorList>
    </citation>
    <scope>NUCLEOTIDE SEQUENCE</scope>
    <source>
        <strain evidence="2">NBRC 15555</strain>
    </source>
</reference>
<dbReference type="EMBL" id="BOMM01000016">
    <property type="protein sequence ID" value="GIE10418.1"/>
    <property type="molecule type" value="Genomic_DNA"/>
</dbReference>
<dbReference type="AlphaFoldDB" id="A0A919IY89"/>
<keyword evidence="1" id="KW-1133">Transmembrane helix</keyword>
<evidence type="ECO:0000256" key="1">
    <source>
        <dbReference type="SAM" id="Phobius"/>
    </source>
</evidence>
<keyword evidence="3" id="KW-1185">Reference proteome</keyword>
<gene>
    <name evidence="2" type="ORF">Afe05nite_22580</name>
</gene>
<sequence length="190" mass="20449">MAGSYEIRSRFCVFRGPAFRLPVVVIEAGRHRRPASPVRRGGLVVLCWLAVVTAAPRRHSSELVHGLALFGHLVSVVLGFGAVLLVDWFGLLWLAGRRTLDDVRRTAEGAHVPIWLGFAGLLGTGLFLGPPSPTKAFAVLLVGVNGVYTARLMPAMARGSRLLTRSLVATGISQLGWWTAVVLGFLTSRS</sequence>